<sequence length="458" mass="49164">MSNLWEYESKTLGGRRRGFLKAAQTSGFHKLVRSSLLSRGMDPDIIEGLTAPPSVTKPIERDTIKEIVPPTDVSNTQRSLQTRPRTTFIPPEERRTEKRGLSGGLLKAVGEVAGQAASDVLSILDVVDIPRREVGKPVARVILEPLAMTADLLNALSPANVPGIPSIRGVTRPPLTGGEIRGGTSVEILSYITDPLNLAFFAGPAIKAAKAATLGVRLGLKDAQALRKVTPLARRLMVEEAGGRALTRETGGAAAKIVRAEGSDLMLPEGYKRVAYIGKDVDPAYVKRVGGIDVNITRNSPRAEERMTLGGRELVRPDMEDGISVDIIRTQGVEKPLKALPEVLHEIYLIAKNNPELPVASNVTNEKLARLLERMGFVGKAEGTSGIKWFTFTPEKLAEVLGITGPDLVPVGAKLTGPEAARKLIGGDLPGTRALTLEEATPKLTKSVPVHESQEIKD</sequence>
<reference evidence="2" key="1">
    <citation type="journal article" date="2015" name="Nature">
        <title>Complex archaea that bridge the gap between prokaryotes and eukaryotes.</title>
        <authorList>
            <person name="Spang A."/>
            <person name="Saw J.H."/>
            <person name="Jorgensen S.L."/>
            <person name="Zaremba-Niedzwiedzka K."/>
            <person name="Martijn J."/>
            <person name="Lind A.E."/>
            <person name="van Eijk R."/>
            <person name="Schleper C."/>
            <person name="Guy L."/>
            <person name="Ettema T.J."/>
        </authorList>
    </citation>
    <scope>NUCLEOTIDE SEQUENCE</scope>
</reference>
<name>A0A0F9PTU2_9ZZZZ</name>
<comment type="caution">
    <text evidence="2">The sequence shown here is derived from an EMBL/GenBank/DDBJ whole genome shotgun (WGS) entry which is preliminary data.</text>
</comment>
<gene>
    <name evidence="2" type="ORF">LCGC14_1176270</name>
</gene>
<dbReference type="AlphaFoldDB" id="A0A0F9PTU2"/>
<protein>
    <submittedName>
        <fullName evidence="2">Uncharacterized protein</fullName>
    </submittedName>
</protein>
<feature type="compositionally biased region" description="Polar residues" evidence="1">
    <location>
        <begin position="72"/>
        <end position="85"/>
    </location>
</feature>
<dbReference type="EMBL" id="LAZR01005857">
    <property type="protein sequence ID" value="KKM96627.1"/>
    <property type="molecule type" value="Genomic_DNA"/>
</dbReference>
<feature type="region of interest" description="Disordered" evidence="1">
    <location>
        <begin position="72"/>
        <end position="99"/>
    </location>
</feature>
<evidence type="ECO:0000256" key="1">
    <source>
        <dbReference type="SAM" id="MobiDB-lite"/>
    </source>
</evidence>
<proteinExistence type="predicted"/>
<accession>A0A0F9PTU2</accession>
<evidence type="ECO:0000313" key="2">
    <source>
        <dbReference type="EMBL" id="KKM96627.1"/>
    </source>
</evidence>
<organism evidence="2">
    <name type="scientific">marine sediment metagenome</name>
    <dbReference type="NCBI Taxonomy" id="412755"/>
    <lineage>
        <taxon>unclassified sequences</taxon>
        <taxon>metagenomes</taxon>
        <taxon>ecological metagenomes</taxon>
    </lineage>
</organism>
<feature type="non-terminal residue" evidence="2">
    <location>
        <position position="458"/>
    </location>
</feature>